<dbReference type="Gene3D" id="3.40.50.620">
    <property type="entry name" value="HUPs"/>
    <property type="match status" value="1"/>
</dbReference>
<evidence type="ECO:0000313" key="4">
    <source>
        <dbReference type="EMBL" id="MDR7074454.1"/>
    </source>
</evidence>
<dbReference type="Pfam" id="PF05636">
    <property type="entry name" value="HIGH_NTase1"/>
    <property type="match status" value="1"/>
</dbReference>
<gene>
    <name evidence="3" type="primary">tmcAL</name>
    <name evidence="4" type="ORF">J2X07_003451</name>
</gene>
<dbReference type="NCBIfam" id="NF010191">
    <property type="entry name" value="PRK13670.1"/>
    <property type="match status" value="1"/>
</dbReference>
<evidence type="ECO:0000256" key="3">
    <source>
        <dbReference type="HAMAP-Rule" id="MF_01539"/>
    </source>
</evidence>
<keyword evidence="3" id="KW-0694">RNA-binding</keyword>
<accession>A0ABU1U4Q6</accession>
<name>A0ABU1U4Q6_9BACL</name>
<organism evidence="4 5">
    <name type="scientific">Fictibacillus barbaricus</name>
    <dbReference type="NCBI Taxonomy" id="182136"/>
    <lineage>
        <taxon>Bacteria</taxon>
        <taxon>Bacillati</taxon>
        <taxon>Bacillota</taxon>
        <taxon>Bacilli</taxon>
        <taxon>Bacillales</taxon>
        <taxon>Fictibacillaceae</taxon>
        <taxon>Fictibacillus</taxon>
    </lineage>
</organism>
<dbReference type="EMBL" id="JAVDWA010000008">
    <property type="protein sequence ID" value="MDR7074454.1"/>
    <property type="molecule type" value="Genomic_DNA"/>
</dbReference>
<dbReference type="PANTHER" id="PTHR37825">
    <property type="entry name" value="TRNA(MET) CYTIDINE ACETATE LIGASE"/>
    <property type="match status" value="1"/>
</dbReference>
<dbReference type="EC" id="6.3.4.-" evidence="3"/>
<protein>
    <recommendedName>
        <fullName evidence="3">tRNA(Met) cytidine acetate ligase</fullName>
        <ecNumber evidence="3">6.3.4.-</ecNumber>
    </recommendedName>
</protein>
<keyword evidence="3" id="KW-0820">tRNA-binding</keyword>
<evidence type="ECO:0000256" key="2">
    <source>
        <dbReference type="ARBA" id="ARBA00022694"/>
    </source>
</evidence>
<dbReference type="Proteomes" id="UP001258181">
    <property type="component" value="Unassembled WGS sequence"/>
</dbReference>
<evidence type="ECO:0000256" key="1">
    <source>
        <dbReference type="ARBA" id="ARBA00022598"/>
    </source>
</evidence>
<feature type="binding site" evidence="3">
    <location>
        <position position="161"/>
    </location>
    <ligand>
        <name>ATP</name>
        <dbReference type="ChEBI" id="CHEBI:30616"/>
    </ligand>
</feature>
<feature type="binding site" evidence="3">
    <location>
        <position position="101"/>
    </location>
    <ligand>
        <name>ATP</name>
        <dbReference type="ChEBI" id="CHEBI:30616"/>
    </ligand>
</feature>
<dbReference type="PANTHER" id="PTHR37825:SF1">
    <property type="entry name" value="TRNA(MET) CYTIDINE ACETATE LIGASE"/>
    <property type="match status" value="1"/>
</dbReference>
<dbReference type="SUPFAM" id="SSF52374">
    <property type="entry name" value="Nucleotidylyl transferase"/>
    <property type="match status" value="1"/>
</dbReference>
<reference evidence="4 5" key="1">
    <citation type="submission" date="2023-07" db="EMBL/GenBank/DDBJ databases">
        <title>Sorghum-associated microbial communities from plants grown in Nebraska, USA.</title>
        <authorList>
            <person name="Schachtman D."/>
        </authorList>
    </citation>
    <scope>NUCLEOTIDE SEQUENCE [LARGE SCALE GENOMIC DNA]</scope>
    <source>
        <strain evidence="4 5">BE211</strain>
    </source>
</reference>
<keyword evidence="3" id="KW-0963">Cytoplasm</keyword>
<comment type="function">
    <text evidence="3">Catalyzes the formation of N(4)-acetylcytidine (ac(4)C) at the wobble position of elongator tRNA(Met), using acetate and ATP as substrates. First activates an acetate ion to form acetyladenylate (Ac-AMP) and then transfers the acetyl group to tRNA to form ac(4)C34.</text>
</comment>
<keyword evidence="1 3" id="KW-0436">Ligase</keyword>
<feature type="binding site" evidence="3">
    <location>
        <position position="186"/>
    </location>
    <ligand>
        <name>ATP</name>
        <dbReference type="ChEBI" id="CHEBI:30616"/>
    </ligand>
</feature>
<keyword evidence="3" id="KW-0067">ATP-binding</keyword>
<keyword evidence="3" id="KW-0547">Nucleotide-binding</keyword>
<feature type="binding site" evidence="3">
    <location>
        <begin position="7"/>
        <end position="20"/>
    </location>
    <ligand>
        <name>ATP</name>
        <dbReference type="ChEBI" id="CHEBI:30616"/>
    </ligand>
</feature>
<dbReference type="InterPro" id="IPR008513">
    <property type="entry name" value="tRNA(Met)_cyd_acetate_ligase"/>
</dbReference>
<comment type="catalytic activity">
    <reaction evidence="3">
        <text>cytidine(34) in elongator tRNA(Met) + acetate + ATP = N(4)-acetylcytidine(34) in elongator tRNA(Met) + AMP + diphosphate</text>
        <dbReference type="Rhea" id="RHEA:58144"/>
        <dbReference type="Rhea" id="RHEA-COMP:10693"/>
        <dbReference type="Rhea" id="RHEA-COMP:10694"/>
        <dbReference type="ChEBI" id="CHEBI:30089"/>
        <dbReference type="ChEBI" id="CHEBI:30616"/>
        <dbReference type="ChEBI" id="CHEBI:33019"/>
        <dbReference type="ChEBI" id="CHEBI:74900"/>
        <dbReference type="ChEBI" id="CHEBI:82748"/>
        <dbReference type="ChEBI" id="CHEBI:456215"/>
    </reaction>
</comment>
<comment type="subcellular location">
    <subcellularLocation>
        <location evidence="3">Cytoplasm</location>
    </subcellularLocation>
</comment>
<sequence length="400" mass="45115">MKAAGVVVEYNPFHNGHYYHLQETKRVTKASCIIAVMSGNFLQRGEPALLSKWSRTKMALSGGADLVIELPYSYATSHAQRFAFGSIFLLQAVGSESFCFGSESGDVTAFQNTHDLLETQSEEFDAFVQEYMSQGLSYPGAAAKAYVSLEKPLHLDLSKPNNILGFEYIRAARILGSKITPFSIKRKNAGYHDVSLGKGNIASATAIREAVFSHDIQKAQNYMPSFTFQSLTEEIEKKGCLMNWERFYPLLRYQLLSSSPSEINLFYEIEEGLEYRMIEAMKLSSDFQSFMKALKTKRYTWTRLQRACLHVLNKITKEDMNQILDLPPAYIRVLGMTETGQQYLRSIKKSLELPLVTTVSKHDFKGLNMEAKTSLVYAQGVLKNSLGAEQEEFKTPPIMV</sequence>
<dbReference type="RefSeq" id="WP_310261429.1">
    <property type="nucleotide sequence ID" value="NZ_JAVDWA010000008.1"/>
</dbReference>
<comment type="similarity">
    <text evidence="3">Belongs to the TmcAL family.</text>
</comment>
<dbReference type="InterPro" id="IPR014729">
    <property type="entry name" value="Rossmann-like_a/b/a_fold"/>
</dbReference>
<comment type="caution">
    <text evidence="4">The sequence shown here is derived from an EMBL/GenBank/DDBJ whole genome shotgun (WGS) entry which is preliminary data.</text>
</comment>
<evidence type="ECO:0000313" key="5">
    <source>
        <dbReference type="Proteomes" id="UP001258181"/>
    </source>
</evidence>
<proteinExistence type="inferred from homology"/>
<comment type="caution">
    <text evidence="3">Lacks conserved residue(s) required for the propagation of feature annotation.</text>
</comment>
<keyword evidence="2 3" id="KW-0819">tRNA processing</keyword>
<keyword evidence="5" id="KW-1185">Reference proteome</keyword>
<dbReference type="HAMAP" id="MF_01539">
    <property type="entry name" value="TmcAL"/>
    <property type="match status" value="1"/>
</dbReference>